<evidence type="ECO:0000313" key="3">
    <source>
        <dbReference type="Proteomes" id="UP000501240"/>
    </source>
</evidence>
<feature type="region of interest" description="Disordered" evidence="1">
    <location>
        <begin position="39"/>
        <end position="107"/>
    </location>
</feature>
<name>A0A7D3ZPX5_ACTVE</name>
<dbReference type="EMBL" id="CP053892">
    <property type="protein sequence ID" value="QKG26101.1"/>
    <property type="molecule type" value="Genomic_DNA"/>
</dbReference>
<reference evidence="2 3" key="1">
    <citation type="submission" date="2020-05" db="EMBL/GenBank/DDBJ databases">
        <title>Actinomadura verrucosospora NRRL-B18236 (PFL_A860) Genome sequencing and assembly.</title>
        <authorList>
            <person name="Samborskyy M."/>
        </authorList>
    </citation>
    <scope>NUCLEOTIDE SEQUENCE [LARGE SCALE GENOMIC DNA]</scope>
    <source>
        <strain evidence="2 3">NRRL:B18236</strain>
    </source>
</reference>
<evidence type="ECO:0000313" key="2">
    <source>
        <dbReference type="EMBL" id="QKG26101.1"/>
    </source>
</evidence>
<sequence length="174" mass="17973">MSMRRAMSYVAPWAVATAVAVALSWLGVRGVVRGAVSERSAPPPIAGPVIHGSPSTLPGPPTSVGSPTSAPSPAAGEDQGPTPSRSPSPSPSGKPSKQRPSGNVRSFATRGGQAALAFTGGRVKLVSATPNPGYETRVTEAAGWLRVDFLTDEHTSSVVATWDQRPPTVKVYEY</sequence>
<accession>A0A7D3ZPX5</accession>
<dbReference type="AlphaFoldDB" id="A0A7D3ZPX5"/>
<feature type="compositionally biased region" description="Low complexity" evidence="1">
    <location>
        <begin position="52"/>
        <end position="83"/>
    </location>
</feature>
<keyword evidence="3" id="KW-1185">Reference proteome</keyword>
<evidence type="ECO:0000256" key="1">
    <source>
        <dbReference type="SAM" id="MobiDB-lite"/>
    </source>
</evidence>
<organism evidence="2 3">
    <name type="scientific">Actinomadura verrucosospora</name>
    <dbReference type="NCBI Taxonomy" id="46165"/>
    <lineage>
        <taxon>Bacteria</taxon>
        <taxon>Bacillati</taxon>
        <taxon>Actinomycetota</taxon>
        <taxon>Actinomycetes</taxon>
        <taxon>Streptosporangiales</taxon>
        <taxon>Thermomonosporaceae</taxon>
        <taxon>Actinomadura</taxon>
    </lineage>
</organism>
<gene>
    <name evidence="2" type="ORF">ACTIVE_7754</name>
</gene>
<dbReference type="Proteomes" id="UP000501240">
    <property type="component" value="Chromosome"/>
</dbReference>
<proteinExistence type="predicted"/>
<protein>
    <submittedName>
        <fullName evidence="2">Secreted protein</fullName>
    </submittedName>
</protein>